<feature type="region of interest" description="Disordered" evidence="2">
    <location>
        <begin position="416"/>
        <end position="448"/>
    </location>
</feature>
<comment type="caution">
    <text evidence="4">The sequence shown here is derived from an EMBL/GenBank/DDBJ whole genome shotgun (WGS) entry which is preliminary data.</text>
</comment>
<evidence type="ECO:0000256" key="1">
    <source>
        <dbReference type="SAM" id="Coils"/>
    </source>
</evidence>
<gene>
    <name evidence="4" type="ORF">VNO80_09378</name>
</gene>
<dbReference type="PANTHER" id="PTHR35490">
    <property type="entry name" value="BACTERIOPHAGE N4 ADSORPTION B PROTEIN"/>
    <property type="match status" value="1"/>
</dbReference>
<dbReference type="Proteomes" id="UP001374584">
    <property type="component" value="Unassembled WGS sequence"/>
</dbReference>
<keyword evidence="5" id="KW-1185">Reference proteome</keyword>
<dbReference type="PANTHER" id="PTHR35490:SF2">
    <property type="entry name" value="BACTERIOPHAGE N4 ADSORPTION B PROTEIN"/>
    <property type="match status" value="1"/>
</dbReference>
<feature type="coiled-coil region" evidence="1">
    <location>
        <begin position="347"/>
        <end position="381"/>
    </location>
</feature>
<keyword evidence="3" id="KW-1133">Transmembrane helix</keyword>
<organism evidence="4 5">
    <name type="scientific">Phaseolus coccineus</name>
    <name type="common">Scarlet runner bean</name>
    <name type="synonym">Phaseolus multiflorus</name>
    <dbReference type="NCBI Taxonomy" id="3886"/>
    <lineage>
        <taxon>Eukaryota</taxon>
        <taxon>Viridiplantae</taxon>
        <taxon>Streptophyta</taxon>
        <taxon>Embryophyta</taxon>
        <taxon>Tracheophyta</taxon>
        <taxon>Spermatophyta</taxon>
        <taxon>Magnoliopsida</taxon>
        <taxon>eudicotyledons</taxon>
        <taxon>Gunneridae</taxon>
        <taxon>Pentapetalae</taxon>
        <taxon>rosids</taxon>
        <taxon>fabids</taxon>
        <taxon>Fabales</taxon>
        <taxon>Fabaceae</taxon>
        <taxon>Papilionoideae</taxon>
        <taxon>50 kb inversion clade</taxon>
        <taxon>NPAAA clade</taxon>
        <taxon>indigoferoid/millettioid clade</taxon>
        <taxon>Phaseoleae</taxon>
        <taxon>Phaseolus</taxon>
    </lineage>
</organism>
<sequence length="448" mass="50066">MSSFTAISLDRLIEPGASNPVDKSTPTSIPIPNSQKLERSTKAPANKSKAPRSPLKPTLYSTPVVTPLSETPSSFPPSPYIINHKRRGPSLLIKSSSDVDIHDSENVNQKSFDAVVASSAGDFHVTFTNTELVKVDKGNGVYDGKLDSSNSADLANCPRETGSSSSLTDYLLKEKLPALKLDRVREVEDFFDPPDSMSFASNTDGEENLSMKFSSPIQEYHDAWEEFSSTGMSQNSTEDVDTEVELREMRLSLLVEIEKRKQAEESLNTMRSQWESIRQGLYQAGVILPAELTSVAKDEQLISDGVEDLCQQVYIARIISNTIGKGIARAEVETEMEAQLEAKNFDIARLLERLRCYETMNREMSQRNQEAVEMARRERQRRRNKWQRWIWGSITTVISLTTVALVRFYLPMGVGSSSAEHDLTSSAERDLTSSVERDLTPEHDDVAE</sequence>
<dbReference type="EMBL" id="JAYMYR010000004">
    <property type="protein sequence ID" value="KAK7367366.1"/>
    <property type="molecule type" value="Genomic_DNA"/>
</dbReference>
<accession>A0AAN9N6P3</accession>
<feature type="compositionally biased region" description="Polar residues" evidence="2">
    <location>
        <begin position="59"/>
        <end position="73"/>
    </location>
</feature>
<feature type="transmembrane region" description="Helical" evidence="3">
    <location>
        <begin position="389"/>
        <end position="410"/>
    </location>
</feature>
<evidence type="ECO:0008006" key="6">
    <source>
        <dbReference type="Google" id="ProtNLM"/>
    </source>
</evidence>
<dbReference type="AlphaFoldDB" id="A0AAN9N6P3"/>
<proteinExistence type="predicted"/>
<protein>
    <recommendedName>
        <fullName evidence="6">Netrin receptor DCC</fullName>
    </recommendedName>
</protein>
<keyword evidence="3" id="KW-0812">Transmembrane</keyword>
<keyword evidence="3" id="KW-0472">Membrane</keyword>
<evidence type="ECO:0000256" key="3">
    <source>
        <dbReference type="SAM" id="Phobius"/>
    </source>
</evidence>
<feature type="compositionally biased region" description="Basic and acidic residues" evidence="2">
    <location>
        <begin position="419"/>
        <end position="448"/>
    </location>
</feature>
<name>A0AAN9N6P3_PHACN</name>
<keyword evidence="1" id="KW-0175">Coiled coil</keyword>
<reference evidence="4 5" key="1">
    <citation type="submission" date="2024-01" db="EMBL/GenBank/DDBJ databases">
        <title>The genomes of 5 underutilized Papilionoideae crops provide insights into root nodulation and disease resistanc.</title>
        <authorList>
            <person name="Jiang F."/>
        </authorList>
    </citation>
    <scope>NUCLEOTIDE SEQUENCE [LARGE SCALE GENOMIC DNA]</scope>
    <source>
        <strain evidence="4">JINMINGXINNONG_FW02</strain>
        <tissue evidence="4">Leaves</tissue>
    </source>
</reference>
<evidence type="ECO:0000256" key="2">
    <source>
        <dbReference type="SAM" id="MobiDB-lite"/>
    </source>
</evidence>
<evidence type="ECO:0000313" key="4">
    <source>
        <dbReference type="EMBL" id="KAK7367366.1"/>
    </source>
</evidence>
<evidence type="ECO:0000313" key="5">
    <source>
        <dbReference type="Proteomes" id="UP001374584"/>
    </source>
</evidence>
<feature type="compositionally biased region" description="Polar residues" evidence="2">
    <location>
        <begin position="21"/>
        <end position="35"/>
    </location>
</feature>
<feature type="region of interest" description="Disordered" evidence="2">
    <location>
        <begin position="1"/>
        <end position="82"/>
    </location>
</feature>